<sequence>MTSSPGVQLNRLDFLQGLEPILQELDLGTLVFIPAFFVRFRSRIRTALFRRFIPGGLNLARWTIFDIRGIDFDNFDGGVGGVGLDASGNNTVGLKDVWRR</sequence>
<dbReference type="AlphaFoldDB" id="A0A067PCM6"/>
<keyword evidence="1" id="KW-0472">Membrane</keyword>
<dbReference type="EMBL" id="KL197738">
    <property type="protein sequence ID" value="KDQ52673.1"/>
    <property type="molecule type" value="Genomic_DNA"/>
</dbReference>
<organism evidence="2 3">
    <name type="scientific">Jaapia argillacea MUCL 33604</name>
    <dbReference type="NCBI Taxonomy" id="933084"/>
    <lineage>
        <taxon>Eukaryota</taxon>
        <taxon>Fungi</taxon>
        <taxon>Dikarya</taxon>
        <taxon>Basidiomycota</taxon>
        <taxon>Agaricomycotina</taxon>
        <taxon>Agaricomycetes</taxon>
        <taxon>Agaricomycetidae</taxon>
        <taxon>Jaapiales</taxon>
        <taxon>Jaapiaceae</taxon>
        <taxon>Jaapia</taxon>
    </lineage>
</organism>
<protein>
    <submittedName>
        <fullName evidence="2">Uncharacterized protein</fullName>
    </submittedName>
</protein>
<gene>
    <name evidence="2" type="ORF">JAAARDRAFT_39948</name>
</gene>
<keyword evidence="3" id="KW-1185">Reference proteome</keyword>
<evidence type="ECO:0000313" key="2">
    <source>
        <dbReference type="EMBL" id="KDQ52673.1"/>
    </source>
</evidence>
<evidence type="ECO:0000313" key="3">
    <source>
        <dbReference type="Proteomes" id="UP000027265"/>
    </source>
</evidence>
<evidence type="ECO:0000256" key="1">
    <source>
        <dbReference type="SAM" id="Phobius"/>
    </source>
</evidence>
<proteinExistence type="predicted"/>
<keyword evidence="1" id="KW-0812">Transmembrane</keyword>
<dbReference type="InParanoid" id="A0A067PCM6"/>
<dbReference type="Proteomes" id="UP000027265">
    <property type="component" value="Unassembled WGS sequence"/>
</dbReference>
<name>A0A067PCM6_9AGAM</name>
<accession>A0A067PCM6</accession>
<keyword evidence="1" id="KW-1133">Transmembrane helix</keyword>
<reference evidence="3" key="1">
    <citation type="journal article" date="2014" name="Proc. Natl. Acad. Sci. U.S.A.">
        <title>Extensive sampling of basidiomycete genomes demonstrates inadequacy of the white-rot/brown-rot paradigm for wood decay fungi.</title>
        <authorList>
            <person name="Riley R."/>
            <person name="Salamov A.A."/>
            <person name="Brown D.W."/>
            <person name="Nagy L.G."/>
            <person name="Floudas D."/>
            <person name="Held B.W."/>
            <person name="Levasseur A."/>
            <person name="Lombard V."/>
            <person name="Morin E."/>
            <person name="Otillar R."/>
            <person name="Lindquist E.A."/>
            <person name="Sun H."/>
            <person name="LaButti K.M."/>
            <person name="Schmutz J."/>
            <person name="Jabbour D."/>
            <person name="Luo H."/>
            <person name="Baker S.E."/>
            <person name="Pisabarro A.G."/>
            <person name="Walton J.D."/>
            <person name="Blanchette R.A."/>
            <person name="Henrissat B."/>
            <person name="Martin F."/>
            <person name="Cullen D."/>
            <person name="Hibbett D.S."/>
            <person name="Grigoriev I.V."/>
        </authorList>
    </citation>
    <scope>NUCLEOTIDE SEQUENCE [LARGE SCALE GENOMIC DNA]</scope>
    <source>
        <strain evidence="3">MUCL 33604</strain>
    </source>
</reference>
<dbReference type="HOGENOM" id="CLU_2306548_0_0_1"/>
<feature type="transmembrane region" description="Helical" evidence="1">
    <location>
        <begin position="20"/>
        <end position="40"/>
    </location>
</feature>